<proteinExistence type="predicted"/>
<dbReference type="Pfam" id="PF22818">
    <property type="entry name" value="ApeI-like"/>
    <property type="match status" value="1"/>
</dbReference>
<accession>A0A1G7NE13</accession>
<dbReference type="GO" id="GO:0016829">
    <property type="term" value="F:lyase activity"/>
    <property type="evidence" value="ECO:0007669"/>
    <property type="project" value="UniProtKB-KW"/>
</dbReference>
<reference evidence="3 4" key="1">
    <citation type="submission" date="2016-10" db="EMBL/GenBank/DDBJ databases">
        <authorList>
            <person name="de Groot N.N."/>
        </authorList>
    </citation>
    <scope>NUCLEOTIDE SEQUENCE [LARGE SCALE GENOMIC DNA]</scope>
    <source>
        <strain evidence="3 4">DSM 527</strain>
    </source>
</reference>
<dbReference type="Proteomes" id="UP000199045">
    <property type="component" value="Unassembled WGS sequence"/>
</dbReference>
<dbReference type="AlphaFoldDB" id="A0A1G7NE13"/>
<protein>
    <submittedName>
        <fullName evidence="3">3-hydroxyacyl-[acyl-carrier-protein] dehydratase</fullName>
    </submittedName>
</protein>
<dbReference type="InterPro" id="IPR029069">
    <property type="entry name" value="HotDog_dom_sf"/>
</dbReference>
<feature type="domain" description="ApeI dehydratase-like" evidence="2">
    <location>
        <begin position="26"/>
        <end position="136"/>
    </location>
</feature>
<evidence type="ECO:0000313" key="4">
    <source>
        <dbReference type="Proteomes" id="UP000199045"/>
    </source>
</evidence>
<evidence type="ECO:0000259" key="2">
    <source>
        <dbReference type="Pfam" id="PF22818"/>
    </source>
</evidence>
<dbReference type="PANTHER" id="PTHR30272">
    <property type="entry name" value="3-HYDROXYACYL-[ACYL-CARRIER-PROTEIN] DEHYDRATASE"/>
    <property type="match status" value="1"/>
</dbReference>
<organism evidence="3 4">
    <name type="scientific">Chitinophaga filiformis</name>
    <name type="common">Myxococcus filiformis</name>
    <name type="synonym">Flexibacter filiformis</name>
    <dbReference type="NCBI Taxonomy" id="104663"/>
    <lineage>
        <taxon>Bacteria</taxon>
        <taxon>Pseudomonadati</taxon>
        <taxon>Bacteroidota</taxon>
        <taxon>Chitinophagia</taxon>
        <taxon>Chitinophagales</taxon>
        <taxon>Chitinophagaceae</taxon>
        <taxon>Chitinophaga</taxon>
    </lineage>
</organism>
<dbReference type="Gene3D" id="3.10.129.10">
    <property type="entry name" value="Hotdog Thioesterase"/>
    <property type="match status" value="1"/>
</dbReference>
<evidence type="ECO:0000256" key="1">
    <source>
        <dbReference type="ARBA" id="ARBA00023239"/>
    </source>
</evidence>
<evidence type="ECO:0000313" key="3">
    <source>
        <dbReference type="EMBL" id="SDF72345.1"/>
    </source>
</evidence>
<dbReference type="SUPFAM" id="SSF54637">
    <property type="entry name" value="Thioesterase/thiol ester dehydrase-isomerase"/>
    <property type="match status" value="1"/>
</dbReference>
<dbReference type="EMBL" id="FNBN01000002">
    <property type="protein sequence ID" value="SDF72345.1"/>
    <property type="molecule type" value="Genomic_DNA"/>
</dbReference>
<name>A0A1G7NE13_CHIFI</name>
<dbReference type="InterPro" id="IPR054545">
    <property type="entry name" value="ApeI-like"/>
</dbReference>
<gene>
    <name evidence="3" type="ORF">SAMN04488121_102773</name>
</gene>
<dbReference type="STRING" id="104663.SAMN04488121_102773"/>
<dbReference type="OrthoDB" id="9772788at2"/>
<sequence length="148" mass="16585">MTTQDILQKLPFAPPFLFVDGLDHIDSDKVQGHFTFREDMDCYKGHFKGYPVTPGVLLTEVMAQTGLVCLGIYLLGDEVLAENMTFGLTSTEIEFLRPVFPGEKVTVYAEKVYFRFGKLKCRVTLKNEAQQDVCSGTIAGMIISKPHE</sequence>
<dbReference type="RefSeq" id="WP_089831411.1">
    <property type="nucleotide sequence ID" value="NZ_FNBN01000002.1"/>
</dbReference>
<dbReference type="PANTHER" id="PTHR30272:SF1">
    <property type="entry name" value="3-HYDROXYACYL-[ACYL-CARRIER-PROTEIN] DEHYDRATASE"/>
    <property type="match status" value="1"/>
</dbReference>
<keyword evidence="1" id="KW-0456">Lyase</keyword>
<dbReference type="InterPro" id="IPR013114">
    <property type="entry name" value="FabA_FabZ"/>
</dbReference>